<name>A0ABP1C170_9BRYO</name>
<dbReference type="Proteomes" id="UP001497522">
    <property type="component" value="Chromosome 9"/>
</dbReference>
<sequence length="66" mass="7413">MKVHMYQGNEKMKKTCPKASKRLTTYRAANNSRRGIPSLPPSQELTAFWSFTKVDGAQSSSCIHIP</sequence>
<protein>
    <submittedName>
        <fullName evidence="1">Uncharacterized protein</fullName>
    </submittedName>
</protein>
<organism evidence="1 2">
    <name type="scientific">Sphagnum jensenii</name>
    <dbReference type="NCBI Taxonomy" id="128206"/>
    <lineage>
        <taxon>Eukaryota</taxon>
        <taxon>Viridiplantae</taxon>
        <taxon>Streptophyta</taxon>
        <taxon>Embryophyta</taxon>
        <taxon>Bryophyta</taxon>
        <taxon>Sphagnophytina</taxon>
        <taxon>Sphagnopsida</taxon>
        <taxon>Sphagnales</taxon>
        <taxon>Sphagnaceae</taxon>
        <taxon>Sphagnum</taxon>
    </lineage>
</organism>
<evidence type="ECO:0000313" key="2">
    <source>
        <dbReference type="Proteomes" id="UP001497522"/>
    </source>
</evidence>
<keyword evidence="2" id="KW-1185">Reference proteome</keyword>
<accession>A0ABP1C170</accession>
<proteinExistence type="predicted"/>
<dbReference type="EMBL" id="OZ023710">
    <property type="protein sequence ID" value="CAK9882628.1"/>
    <property type="molecule type" value="Genomic_DNA"/>
</dbReference>
<gene>
    <name evidence="1" type="ORF">CSSPJE1EN2_LOCUS23879</name>
</gene>
<reference evidence="1" key="1">
    <citation type="submission" date="2024-03" db="EMBL/GenBank/DDBJ databases">
        <authorList>
            <consortium name="ELIXIR-Norway"/>
            <consortium name="Elixir Norway"/>
        </authorList>
    </citation>
    <scope>NUCLEOTIDE SEQUENCE</scope>
</reference>
<evidence type="ECO:0000313" key="1">
    <source>
        <dbReference type="EMBL" id="CAK9882628.1"/>
    </source>
</evidence>